<organism evidence="2 3">
    <name type="scientific">Oxytricha trifallax</name>
    <dbReference type="NCBI Taxonomy" id="1172189"/>
    <lineage>
        <taxon>Eukaryota</taxon>
        <taxon>Sar</taxon>
        <taxon>Alveolata</taxon>
        <taxon>Ciliophora</taxon>
        <taxon>Intramacronucleata</taxon>
        <taxon>Spirotrichea</taxon>
        <taxon>Stichotrichia</taxon>
        <taxon>Sporadotrichida</taxon>
        <taxon>Oxytrichidae</taxon>
        <taxon>Oxytrichinae</taxon>
        <taxon>Oxytricha</taxon>
    </lineage>
</organism>
<comment type="caution">
    <text evidence="2">The sequence shown here is derived from an EMBL/GenBank/DDBJ whole genome shotgun (WGS) entry which is preliminary data.</text>
</comment>
<gene>
    <name evidence="2" type="ORF">OXYTRIMIC_151</name>
</gene>
<dbReference type="Proteomes" id="UP000053232">
    <property type="component" value="Unassembled WGS sequence"/>
</dbReference>
<dbReference type="EMBL" id="ARYC01017891">
    <property type="protein sequence ID" value="KEJ82525.1"/>
    <property type="molecule type" value="Genomic_DNA"/>
</dbReference>
<feature type="chain" id="PRO_5001689145" evidence="1">
    <location>
        <begin position="18"/>
        <end position="56"/>
    </location>
</feature>
<keyword evidence="1" id="KW-0732">Signal</keyword>
<evidence type="ECO:0000313" key="2">
    <source>
        <dbReference type="EMBL" id="KEJ82525.1"/>
    </source>
</evidence>
<evidence type="ECO:0000256" key="1">
    <source>
        <dbReference type="SAM" id="SignalP"/>
    </source>
</evidence>
<dbReference type="AlphaFoldDB" id="A0A073HZ88"/>
<evidence type="ECO:0000313" key="3">
    <source>
        <dbReference type="Proteomes" id="UP000053232"/>
    </source>
</evidence>
<proteinExistence type="predicted"/>
<keyword evidence="3" id="KW-1185">Reference proteome</keyword>
<protein>
    <submittedName>
        <fullName evidence="2">Uncharacterized protein</fullName>
    </submittedName>
</protein>
<feature type="signal peptide" evidence="1">
    <location>
        <begin position="1"/>
        <end position="17"/>
    </location>
</feature>
<sequence>MLKYILVVSLLVDLDSCLDHYFGVFAAPSTLIRSFGQRGFIYLTALFVSEFVDTSG</sequence>
<accession>A0A073HZ88</accession>
<reference evidence="3" key="1">
    <citation type="journal article" date="2014" name="Cell">
        <title>The Architecture of a Scrambled Genome Reveals Massive Levels of Genomic Rearrangement during Development.</title>
        <authorList>
            <person name="Chen X."/>
            <person name="Bracht J.R."/>
            <person name="Goldman A.D."/>
            <person name="Dolzhenko E."/>
            <person name="Clay D.M."/>
            <person name="Swart E.C."/>
            <person name="Perlman D.H."/>
            <person name="Doak T.G."/>
            <person name="Stuart A."/>
            <person name="Amemiya C.T."/>
            <person name="Sebra R.P."/>
            <person name="Landweber L.F."/>
        </authorList>
    </citation>
    <scope>NUCLEOTIDE SEQUENCE [LARGE SCALE GENOMIC DNA]</scope>
    <source>
        <strain evidence="3">JRB310</strain>
    </source>
</reference>
<name>A0A073HZ88_9SPIT</name>